<accession>A0ABU0YVJ2</accession>
<comment type="caution">
    <text evidence="6">The sequence shown here is derived from an EMBL/GenBank/DDBJ whole genome shotgun (WGS) entry which is preliminary data.</text>
</comment>
<keyword evidence="3 6" id="KW-0456">Lyase</keyword>
<dbReference type="RefSeq" id="WP_379960704.1">
    <property type="nucleotide sequence ID" value="NZ_JAUYVI010000008.1"/>
</dbReference>
<feature type="domain" description="HpcH/HpaI aldolase/citrate lyase" evidence="5">
    <location>
        <begin position="20"/>
        <end position="243"/>
    </location>
</feature>
<dbReference type="PANTHER" id="PTHR30502:SF0">
    <property type="entry name" value="PHOSPHOENOLPYRUVATE CARBOXYLASE FAMILY PROTEIN"/>
    <property type="match status" value="1"/>
</dbReference>
<gene>
    <name evidence="6" type="ORF">Q8A70_24560</name>
</gene>
<dbReference type="SUPFAM" id="SSF51621">
    <property type="entry name" value="Phosphoenolpyruvate/pyruvate domain"/>
    <property type="match status" value="1"/>
</dbReference>
<comment type="similarity">
    <text evidence="1">Belongs to the HpcH/HpaI aldolase family.</text>
</comment>
<dbReference type="PANTHER" id="PTHR30502">
    <property type="entry name" value="2-KETO-3-DEOXY-L-RHAMNONATE ALDOLASE"/>
    <property type="match status" value="1"/>
</dbReference>
<protein>
    <submittedName>
        <fullName evidence="6">Aldolase/citrate lyase family protein</fullName>
    </submittedName>
</protein>
<dbReference type="InterPro" id="IPR015813">
    <property type="entry name" value="Pyrv/PenolPyrv_kinase-like_dom"/>
</dbReference>
<keyword evidence="4" id="KW-0812">Transmembrane</keyword>
<evidence type="ECO:0000313" key="6">
    <source>
        <dbReference type="EMBL" id="MDQ7250883.1"/>
    </source>
</evidence>
<feature type="transmembrane region" description="Helical" evidence="4">
    <location>
        <begin position="20"/>
        <end position="42"/>
    </location>
</feature>
<name>A0ABU0YVJ2_9PROT</name>
<sequence length="255" mass="27053">MTARSIKERLKAGEKILAGWVYSLSPVTVEVMALGGYAALLIDQEHGPTELQMIHTQTLAAEARGAEVMVRVPSHDPNHAKRLLDLGISTLMFPMVDSVADAEAVVAACYYPPRGRRGLATGGIRASGYGHDTKGYFDGIPNRQMLMAQIETRGGLDAVEQIAAVDGVDLLFVGPNDLSTSLGHFGQGDHPTVRAAIDRIIAAAKAKGKWLGTVPTKERDAKALFALGFDLVISGSDVALLREAVAAHCKAQSPS</sequence>
<keyword evidence="7" id="KW-1185">Reference proteome</keyword>
<keyword evidence="2" id="KW-0479">Metal-binding</keyword>
<dbReference type="GO" id="GO:0016829">
    <property type="term" value="F:lyase activity"/>
    <property type="evidence" value="ECO:0007669"/>
    <property type="project" value="UniProtKB-KW"/>
</dbReference>
<evidence type="ECO:0000256" key="4">
    <source>
        <dbReference type="SAM" id="Phobius"/>
    </source>
</evidence>
<dbReference type="Pfam" id="PF03328">
    <property type="entry name" value="HpcH_HpaI"/>
    <property type="match status" value="1"/>
</dbReference>
<organism evidence="6 7">
    <name type="scientific">Dongia sedimenti</name>
    <dbReference type="NCBI Taxonomy" id="3064282"/>
    <lineage>
        <taxon>Bacteria</taxon>
        <taxon>Pseudomonadati</taxon>
        <taxon>Pseudomonadota</taxon>
        <taxon>Alphaproteobacteria</taxon>
        <taxon>Rhodospirillales</taxon>
        <taxon>Dongiaceae</taxon>
        <taxon>Dongia</taxon>
    </lineage>
</organism>
<keyword evidence="4" id="KW-1133">Transmembrane helix</keyword>
<dbReference type="InterPro" id="IPR050251">
    <property type="entry name" value="HpcH-HpaI_aldolase"/>
</dbReference>
<evidence type="ECO:0000256" key="2">
    <source>
        <dbReference type="ARBA" id="ARBA00022723"/>
    </source>
</evidence>
<reference evidence="7" key="1">
    <citation type="submission" date="2023-08" db="EMBL/GenBank/DDBJ databases">
        <title>Rhodospirillaceae gen. nov., a novel taxon isolated from the Yangtze River Yuezi River estuary sludge.</title>
        <authorList>
            <person name="Ruan L."/>
        </authorList>
    </citation>
    <scope>NUCLEOTIDE SEQUENCE [LARGE SCALE GENOMIC DNA]</scope>
    <source>
        <strain evidence="7">R-7</strain>
    </source>
</reference>
<keyword evidence="4" id="KW-0472">Membrane</keyword>
<proteinExistence type="inferred from homology"/>
<evidence type="ECO:0000313" key="7">
    <source>
        <dbReference type="Proteomes" id="UP001230156"/>
    </source>
</evidence>
<dbReference type="EMBL" id="JAUYVI010000008">
    <property type="protein sequence ID" value="MDQ7250883.1"/>
    <property type="molecule type" value="Genomic_DNA"/>
</dbReference>
<dbReference type="InterPro" id="IPR005000">
    <property type="entry name" value="Aldolase/citrate-lyase_domain"/>
</dbReference>
<evidence type="ECO:0000256" key="3">
    <source>
        <dbReference type="ARBA" id="ARBA00023239"/>
    </source>
</evidence>
<evidence type="ECO:0000256" key="1">
    <source>
        <dbReference type="ARBA" id="ARBA00005568"/>
    </source>
</evidence>
<dbReference type="Proteomes" id="UP001230156">
    <property type="component" value="Unassembled WGS sequence"/>
</dbReference>
<dbReference type="InterPro" id="IPR040442">
    <property type="entry name" value="Pyrv_kinase-like_dom_sf"/>
</dbReference>
<dbReference type="Gene3D" id="3.20.20.60">
    <property type="entry name" value="Phosphoenolpyruvate-binding domains"/>
    <property type="match status" value="1"/>
</dbReference>
<evidence type="ECO:0000259" key="5">
    <source>
        <dbReference type="Pfam" id="PF03328"/>
    </source>
</evidence>